<evidence type="ECO:0000313" key="1">
    <source>
        <dbReference type="EnsemblPlants" id="PGSC0003DMT400089405"/>
    </source>
</evidence>
<dbReference type="Gramene" id="PGSC0003DMT400089405">
    <property type="protein sequence ID" value="PGSC0003DMT400089405"/>
    <property type="gene ID" value="PGSC0003DMG400038976"/>
</dbReference>
<protein>
    <recommendedName>
        <fullName evidence="3">Integrase core domain containing protein</fullName>
    </recommendedName>
</protein>
<dbReference type="InParanoid" id="M1DI32"/>
<organism evidence="1 2">
    <name type="scientific">Solanum tuberosum</name>
    <name type="common">Potato</name>
    <dbReference type="NCBI Taxonomy" id="4113"/>
    <lineage>
        <taxon>Eukaryota</taxon>
        <taxon>Viridiplantae</taxon>
        <taxon>Streptophyta</taxon>
        <taxon>Embryophyta</taxon>
        <taxon>Tracheophyta</taxon>
        <taxon>Spermatophyta</taxon>
        <taxon>Magnoliopsida</taxon>
        <taxon>eudicotyledons</taxon>
        <taxon>Gunneridae</taxon>
        <taxon>Pentapetalae</taxon>
        <taxon>asterids</taxon>
        <taxon>lamiids</taxon>
        <taxon>Solanales</taxon>
        <taxon>Solanaceae</taxon>
        <taxon>Solanoideae</taxon>
        <taxon>Solaneae</taxon>
        <taxon>Solanum</taxon>
    </lineage>
</organism>
<proteinExistence type="predicted"/>
<dbReference type="PaxDb" id="4113-PGSC0003DMT400089405"/>
<name>M1DI32_SOLTU</name>
<sequence length="218" mass="24880">MQEYSVGAKVIPCSFIYERLPAKCILKPLKGTTSEVEPEDVHKTCAYHPDRKGHTIEECEELKATIRNLIKIEKIPYMWGDNTLLTYDQPEPIYRSQCILCSTVTSSRILRERGWISILAEHPYFIRSKAPKDSFPSQNSQNGKVVMGDNNEEIGLTDVVVAQPVIADQNELIMQLMQQITEMRVEMQRRQDSPNPVYAFNAPADERLPLHFPSSNAE</sequence>
<dbReference type="EnsemblPlants" id="PGSC0003DMT400089405">
    <property type="protein sequence ID" value="PGSC0003DMT400089405"/>
    <property type="gene ID" value="PGSC0003DMG400038976"/>
</dbReference>
<evidence type="ECO:0000313" key="2">
    <source>
        <dbReference type="Proteomes" id="UP000011115"/>
    </source>
</evidence>
<reference evidence="1" key="2">
    <citation type="submission" date="2015-06" db="UniProtKB">
        <authorList>
            <consortium name="EnsemblPlants"/>
        </authorList>
    </citation>
    <scope>IDENTIFICATION</scope>
    <source>
        <strain evidence="1">DM1-3 516 R44</strain>
    </source>
</reference>
<evidence type="ECO:0008006" key="3">
    <source>
        <dbReference type="Google" id="ProtNLM"/>
    </source>
</evidence>
<dbReference type="AlphaFoldDB" id="M1DI32"/>
<dbReference type="Proteomes" id="UP000011115">
    <property type="component" value="Unassembled WGS sequence"/>
</dbReference>
<dbReference type="HOGENOM" id="CLU_1423785_0_0_1"/>
<keyword evidence="2" id="KW-1185">Reference proteome</keyword>
<accession>M1DI32</accession>
<reference evidence="2" key="1">
    <citation type="journal article" date="2011" name="Nature">
        <title>Genome sequence and analysis of the tuber crop potato.</title>
        <authorList>
            <consortium name="The Potato Genome Sequencing Consortium"/>
        </authorList>
    </citation>
    <scope>NUCLEOTIDE SEQUENCE [LARGE SCALE GENOMIC DNA]</scope>
    <source>
        <strain evidence="2">cv. DM1-3 516 R44</strain>
    </source>
</reference>